<protein>
    <submittedName>
        <fullName evidence="5">P-type conjugative transfer protein TrbL</fullName>
    </submittedName>
</protein>
<gene>
    <name evidence="5" type="primary">trbL</name>
    <name evidence="5" type="ORF">H9808_00425</name>
</gene>
<evidence type="ECO:0000256" key="3">
    <source>
        <dbReference type="ARBA" id="ARBA00023136"/>
    </source>
</evidence>
<feature type="transmembrane region" description="Helical" evidence="4">
    <location>
        <begin position="231"/>
        <end position="249"/>
    </location>
</feature>
<accession>A0A9D2G0A6</accession>
<dbReference type="AlphaFoldDB" id="A0A9D2G0A6"/>
<name>A0A9D2G0A6_9LACT</name>
<organism evidence="5 6">
    <name type="scientific">Candidatus Atopostipes pullistercoris</name>
    <dbReference type="NCBI Taxonomy" id="2838467"/>
    <lineage>
        <taxon>Bacteria</taxon>
        <taxon>Bacillati</taxon>
        <taxon>Bacillota</taxon>
        <taxon>Bacilli</taxon>
        <taxon>Lactobacillales</taxon>
        <taxon>Carnobacteriaceae</taxon>
        <taxon>Atopostipes</taxon>
    </lineage>
</organism>
<dbReference type="NCBIfam" id="TIGR02783">
    <property type="entry name" value="TrbL_P"/>
    <property type="match status" value="1"/>
</dbReference>
<evidence type="ECO:0000313" key="5">
    <source>
        <dbReference type="EMBL" id="HIZ70233.1"/>
    </source>
</evidence>
<reference evidence="5" key="1">
    <citation type="journal article" date="2021" name="PeerJ">
        <title>Extensive microbial diversity within the chicken gut microbiome revealed by metagenomics and culture.</title>
        <authorList>
            <person name="Gilroy R."/>
            <person name="Ravi A."/>
            <person name="Getino M."/>
            <person name="Pursley I."/>
            <person name="Horton D.L."/>
            <person name="Alikhan N.F."/>
            <person name="Baker D."/>
            <person name="Gharbi K."/>
            <person name="Hall N."/>
            <person name="Watson M."/>
            <person name="Adriaenssens E.M."/>
            <person name="Foster-Nyarko E."/>
            <person name="Jarju S."/>
            <person name="Secka A."/>
            <person name="Antonio M."/>
            <person name="Oren A."/>
            <person name="Chaudhuri R.R."/>
            <person name="La Ragione R."/>
            <person name="Hildebrand F."/>
            <person name="Pallen M.J."/>
        </authorList>
    </citation>
    <scope>NUCLEOTIDE SEQUENCE</scope>
    <source>
        <strain evidence="5">CHK169-4300</strain>
    </source>
</reference>
<dbReference type="InterPro" id="IPR014150">
    <property type="entry name" value="Conjugal_tfr_TrbL"/>
</dbReference>
<feature type="transmembrane region" description="Helical" evidence="4">
    <location>
        <begin position="170"/>
        <end position="191"/>
    </location>
</feature>
<feature type="transmembrane region" description="Helical" evidence="4">
    <location>
        <begin position="31"/>
        <end position="50"/>
    </location>
</feature>
<proteinExistence type="predicted"/>
<sequence>MDFTDTNFLDSLLNFFYEHSVTGMIQLQPHAFELVCVLAIIDICSTWALYDGQMRMSFVINKTMKVGFFLLLIVNWDTINSAILRSFEIAGATASGLSNIGAGDWISPSKILERGFNICGTLFKDFQDTGITDNGGIARLFMDLIAIAITIASFFFISLQVLITKIEFCIFSSLGVILLPFGAIRFTSFLFQRVVSGVFSFGIKLMIMYFLLGLFDTLSGALTSFEENVSFSSMLKMALSYATLAFLVWKLPNLAASMMNGQPSMDAGDVVRGARNATTTVAGAATGAAGAISGAAEKAGVGYGFTNATIKAARIDTTQKGGTMSKNIAKNVARAGFYNSSLGRGILRGARYANKNRKDKK</sequence>
<dbReference type="EMBL" id="DXAZ01000005">
    <property type="protein sequence ID" value="HIZ70233.1"/>
    <property type="molecule type" value="Genomic_DNA"/>
</dbReference>
<keyword evidence="2 4" id="KW-1133">Transmembrane helix</keyword>
<feature type="transmembrane region" description="Helical" evidence="4">
    <location>
        <begin position="144"/>
        <end position="164"/>
    </location>
</feature>
<reference evidence="5" key="2">
    <citation type="submission" date="2021-04" db="EMBL/GenBank/DDBJ databases">
        <authorList>
            <person name="Gilroy R."/>
        </authorList>
    </citation>
    <scope>NUCLEOTIDE SEQUENCE</scope>
    <source>
        <strain evidence="5">CHK169-4300</strain>
    </source>
</reference>
<keyword evidence="1 4" id="KW-0812">Transmembrane</keyword>
<comment type="caution">
    <text evidence="5">The sequence shown here is derived from an EMBL/GenBank/DDBJ whole genome shotgun (WGS) entry which is preliminary data.</text>
</comment>
<evidence type="ECO:0000256" key="1">
    <source>
        <dbReference type="ARBA" id="ARBA00022692"/>
    </source>
</evidence>
<dbReference type="GO" id="GO:0030255">
    <property type="term" value="P:protein secretion by the type IV secretion system"/>
    <property type="evidence" value="ECO:0007669"/>
    <property type="project" value="InterPro"/>
</dbReference>
<evidence type="ECO:0000256" key="2">
    <source>
        <dbReference type="ARBA" id="ARBA00022989"/>
    </source>
</evidence>
<dbReference type="InterPro" id="IPR007688">
    <property type="entry name" value="Conjugal_tfr_TrbL/VirB6"/>
</dbReference>
<evidence type="ECO:0000313" key="6">
    <source>
        <dbReference type="Proteomes" id="UP000824106"/>
    </source>
</evidence>
<dbReference type="Proteomes" id="UP000824106">
    <property type="component" value="Unassembled WGS sequence"/>
</dbReference>
<evidence type="ECO:0000256" key="4">
    <source>
        <dbReference type="SAM" id="Phobius"/>
    </source>
</evidence>
<keyword evidence="3 4" id="KW-0472">Membrane</keyword>
<feature type="transmembrane region" description="Helical" evidence="4">
    <location>
        <begin position="203"/>
        <end position="225"/>
    </location>
</feature>
<dbReference type="Pfam" id="PF04610">
    <property type="entry name" value="TrbL"/>
    <property type="match status" value="1"/>
</dbReference>